<evidence type="ECO:0000313" key="5">
    <source>
        <dbReference type="Proteomes" id="UP000361836"/>
    </source>
</evidence>
<dbReference type="Proteomes" id="UP000361836">
    <property type="component" value="Unassembled WGS sequence"/>
</dbReference>
<name>A0A5K1IHB5_9ACTN</name>
<evidence type="ECO:0000313" key="2">
    <source>
        <dbReference type="EMBL" id="VWL96120.1"/>
    </source>
</evidence>
<reference evidence="4 5" key="1">
    <citation type="submission" date="2019-10" db="EMBL/GenBank/DDBJ databases">
        <authorList>
            <person name="Wolf R A."/>
        </authorList>
    </citation>
    <scope>NUCLEOTIDE SEQUENCE [LARGE SCALE GENOMIC DNA]</scope>
    <source>
        <strain evidence="2">Collinsella_aerofaciens_AK_138A</strain>
        <strain evidence="3">Collinsella_aerofaciens_MC2</strain>
    </source>
</reference>
<feature type="chain" id="PRO_5044621644" evidence="1">
    <location>
        <begin position="24"/>
        <end position="38"/>
    </location>
</feature>
<dbReference type="AlphaFoldDB" id="A0A5K1IHB5"/>
<sequence>MGTVIACVVTAVLSSTVTLVAYACCVAAGNADRREKDF</sequence>
<dbReference type="EMBL" id="CABWIH010000037">
    <property type="protein sequence ID" value="VWL96120.1"/>
    <property type="molecule type" value="Genomic_DNA"/>
</dbReference>
<evidence type="ECO:0000313" key="3">
    <source>
        <dbReference type="EMBL" id="VWM05247.1"/>
    </source>
</evidence>
<evidence type="ECO:0000256" key="1">
    <source>
        <dbReference type="SAM" id="SignalP"/>
    </source>
</evidence>
<feature type="signal peptide" evidence="1">
    <location>
        <begin position="1"/>
        <end position="23"/>
    </location>
</feature>
<accession>A0A5K1IHB5</accession>
<dbReference type="EMBL" id="CABWIE010000080">
    <property type="protein sequence ID" value="VWM05247.1"/>
    <property type="molecule type" value="Genomic_DNA"/>
</dbReference>
<protein>
    <submittedName>
        <fullName evidence="2">Uncharacterized protein</fullName>
    </submittedName>
</protein>
<gene>
    <name evidence="3" type="ORF">KCJAJFAP_02290</name>
    <name evidence="2" type="ORF">LMKDKBCB_01928</name>
</gene>
<organism evidence="2 4">
    <name type="scientific">Collinsella aerofaciens</name>
    <dbReference type="NCBI Taxonomy" id="74426"/>
    <lineage>
        <taxon>Bacteria</taxon>
        <taxon>Bacillati</taxon>
        <taxon>Actinomycetota</taxon>
        <taxon>Coriobacteriia</taxon>
        <taxon>Coriobacteriales</taxon>
        <taxon>Coriobacteriaceae</taxon>
        <taxon>Collinsella</taxon>
    </lineage>
</organism>
<keyword evidence="5" id="KW-1185">Reference proteome</keyword>
<evidence type="ECO:0000313" key="4">
    <source>
        <dbReference type="Proteomes" id="UP000330807"/>
    </source>
</evidence>
<keyword evidence="1" id="KW-0732">Signal</keyword>
<dbReference type="Proteomes" id="UP000330807">
    <property type="component" value="Unassembled WGS sequence"/>
</dbReference>
<proteinExistence type="predicted"/>